<dbReference type="PROSITE" id="PS51857">
    <property type="entry name" value="CSD_2"/>
    <property type="match status" value="1"/>
</dbReference>
<reference evidence="5 6" key="1">
    <citation type="submission" date="2022-12" db="EMBL/GenBank/DDBJ databases">
        <title>Coexistence and Characterization of a Novel Tigecycline Resistance gene tet(X) variant and blaNDM-1 in a Pseudomonas caeni Isolate of Chicken Origin.</title>
        <authorList>
            <person name="Lu X."/>
            <person name="Zhang L."/>
            <person name="Li R."/>
            <person name="Wang Z."/>
        </authorList>
    </citation>
    <scope>NUCLEOTIDE SEQUENCE [LARGE SCALE GENOMIC DNA]</scope>
    <source>
        <strain evidence="5 6">CE14</strain>
    </source>
</reference>
<feature type="region of interest" description="Disordered" evidence="2">
    <location>
        <begin position="76"/>
        <end position="97"/>
    </location>
</feature>
<evidence type="ECO:0000256" key="3">
    <source>
        <dbReference type="SAM" id="Phobius"/>
    </source>
</evidence>
<dbReference type="InterPro" id="IPR011129">
    <property type="entry name" value="CSD"/>
</dbReference>
<keyword evidence="6" id="KW-1185">Reference proteome</keyword>
<evidence type="ECO:0000256" key="2">
    <source>
        <dbReference type="SAM" id="MobiDB-lite"/>
    </source>
</evidence>
<dbReference type="InterPro" id="IPR012340">
    <property type="entry name" value="NA-bd_OB-fold"/>
</dbReference>
<dbReference type="CDD" id="cd04458">
    <property type="entry name" value="CSP_CDS"/>
    <property type="match status" value="1"/>
</dbReference>
<proteinExistence type="predicted"/>
<dbReference type="PANTHER" id="PTHR12962">
    <property type="entry name" value="CALCIUM-REGULATED HEAT STABLE PROTEIN CRHSP-24-RELATED"/>
    <property type="match status" value="1"/>
</dbReference>
<dbReference type="KEGG" id="dce:O6P33_04160"/>
<sequence>MEQQGVLRSWNDEKGFGFIRSTAGDYFVHISDVRGERRPQQGENVYFVAGKDPQGRLRAQHMRSTELSIDQPTIRRKPKTAAQANKTLQRPRRRSQANRKRGLSLILLSCAIPAAGIWQDFNVHAVIWPLLVYLGMSMVSILQYWRDKYSAQHGLWRIPEAQLHAVELLGGWPGALLAQQLLRHKTKKTSYQVVFWLIVLMHQIYWLDQLGFSGQLLSQLLNSF</sequence>
<dbReference type="InterPro" id="IPR052069">
    <property type="entry name" value="Ca-reg_mRNA-binding_domain"/>
</dbReference>
<feature type="domain" description="CSD" evidence="4">
    <location>
        <begin position="2"/>
        <end position="64"/>
    </location>
</feature>
<dbReference type="Pfam" id="PF06961">
    <property type="entry name" value="DUF1294"/>
    <property type="match status" value="1"/>
</dbReference>
<keyword evidence="3" id="KW-1133">Transmembrane helix</keyword>
<keyword evidence="3" id="KW-0472">Membrane</keyword>
<dbReference type="InterPro" id="IPR002059">
    <property type="entry name" value="CSP_DNA-bd"/>
</dbReference>
<feature type="transmembrane region" description="Helical" evidence="3">
    <location>
        <begin position="125"/>
        <end position="145"/>
    </location>
</feature>
<protein>
    <submittedName>
        <fullName evidence="5">DUF1294 domain-containing protein</fullName>
    </submittedName>
</protein>
<dbReference type="GO" id="GO:0003730">
    <property type="term" value="F:mRNA 3'-UTR binding"/>
    <property type="evidence" value="ECO:0007669"/>
    <property type="project" value="TreeGrafter"/>
</dbReference>
<dbReference type="AlphaFoldDB" id="A0AAE9VU87"/>
<keyword evidence="1" id="KW-0597">Phosphoprotein</keyword>
<keyword evidence="3" id="KW-0812">Transmembrane</keyword>
<evidence type="ECO:0000313" key="6">
    <source>
        <dbReference type="Proteomes" id="UP001212189"/>
    </source>
</evidence>
<feature type="transmembrane region" description="Helical" evidence="3">
    <location>
        <begin position="189"/>
        <end position="207"/>
    </location>
</feature>
<dbReference type="Gene3D" id="2.40.50.140">
    <property type="entry name" value="Nucleic acid-binding proteins"/>
    <property type="match status" value="1"/>
</dbReference>
<dbReference type="InterPro" id="IPR010718">
    <property type="entry name" value="DUF1294"/>
</dbReference>
<dbReference type="Pfam" id="PF00313">
    <property type="entry name" value="CSD"/>
    <property type="match status" value="1"/>
</dbReference>
<dbReference type="SMART" id="SM00357">
    <property type="entry name" value="CSP"/>
    <property type="match status" value="1"/>
</dbReference>
<dbReference type="PANTHER" id="PTHR12962:SF1">
    <property type="entry name" value="COLD SHOCK DOMAIN-CONTAINING PROTEIN CG9705"/>
    <property type="match status" value="1"/>
</dbReference>
<gene>
    <name evidence="5" type="ORF">O6P33_04160</name>
</gene>
<dbReference type="SUPFAM" id="SSF50249">
    <property type="entry name" value="Nucleic acid-binding proteins"/>
    <property type="match status" value="1"/>
</dbReference>
<evidence type="ECO:0000313" key="5">
    <source>
        <dbReference type="EMBL" id="WBE26039.1"/>
    </source>
</evidence>
<dbReference type="Proteomes" id="UP001212189">
    <property type="component" value="Chromosome"/>
</dbReference>
<dbReference type="EMBL" id="CP114976">
    <property type="protein sequence ID" value="WBE26039.1"/>
    <property type="molecule type" value="Genomic_DNA"/>
</dbReference>
<dbReference type="GO" id="GO:0043488">
    <property type="term" value="P:regulation of mRNA stability"/>
    <property type="evidence" value="ECO:0007669"/>
    <property type="project" value="TreeGrafter"/>
</dbReference>
<evidence type="ECO:0000256" key="1">
    <source>
        <dbReference type="ARBA" id="ARBA00022553"/>
    </source>
</evidence>
<name>A0AAE9VU87_9GAMM</name>
<feature type="transmembrane region" description="Helical" evidence="3">
    <location>
        <begin position="102"/>
        <end position="119"/>
    </location>
</feature>
<dbReference type="RefSeq" id="WP_269818985.1">
    <property type="nucleotide sequence ID" value="NZ_CP114976.1"/>
</dbReference>
<accession>A0AAE9VU87</accession>
<organism evidence="5 6">
    <name type="scientific">Denitrificimonas caeni</name>
    <dbReference type="NCBI Taxonomy" id="521720"/>
    <lineage>
        <taxon>Bacteria</taxon>
        <taxon>Pseudomonadati</taxon>
        <taxon>Pseudomonadota</taxon>
        <taxon>Gammaproteobacteria</taxon>
        <taxon>Pseudomonadales</taxon>
        <taxon>Pseudomonadaceae</taxon>
        <taxon>Denitrificimonas</taxon>
    </lineage>
</organism>
<dbReference type="GO" id="GO:0005829">
    <property type="term" value="C:cytosol"/>
    <property type="evidence" value="ECO:0007669"/>
    <property type="project" value="UniProtKB-ARBA"/>
</dbReference>
<evidence type="ECO:0000259" key="4">
    <source>
        <dbReference type="PROSITE" id="PS51857"/>
    </source>
</evidence>